<dbReference type="AlphaFoldDB" id="A0A934UWQ7"/>
<evidence type="ECO:0008006" key="4">
    <source>
        <dbReference type="Google" id="ProtNLM"/>
    </source>
</evidence>
<accession>A0A934UWQ7</accession>
<dbReference type="RefSeq" id="WP_200131003.1">
    <property type="nucleotide sequence ID" value="NZ_JAEHOI010000002.1"/>
</dbReference>
<evidence type="ECO:0000256" key="1">
    <source>
        <dbReference type="SAM" id="SignalP"/>
    </source>
</evidence>
<feature type="chain" id="PRO_5039044500" description="Lipoprotein" evidence="1">
    <location>
        <begin position="25"/>
        <end position="167"/>
    </location>
</feature>
<dbReference type="PROSITE" id="PS51257">
    <property type="entry name" value="PROKAR_LIPOPROTEIN"/>
    <property type="match status" value="1"/>
</dbReference>
<evidence type="ECO:0000313" key="2">
    <source>
        <dbReference type="EMBL" id="MBK0420786.1"/>
    </source>
</evidence>
<keyword evidence="3" id="KW-1185">Reference proteome</keyword>
<comment type="caution">
    <text evidence="2">The sequence shown here is derived from an EMBL/GenBank/DDBJ whole genome shotgun (WGS) entry which is preliminary data.</text>
</comment>
<sequence>MKSVRRIGAVLATFGLAAALVSCSGGQSVADACKITNDQMESVVTKSQSNVNAELQKATQGEDADIKGAFEPVTKAIKDAQTKVTNEEVKKPLDTFAKEYNSFIDSVEGVDFKQFADLKNLDPTDPNAMEKAKAVQETAQKLQKDMTDHATKIQDAGNKLTEVCKTK</sequence>
<protein>
    <recommendedName>
        <fullName evidence="4">Lipoprotein</fullName>
    </recommendedName>
</protein>
<feature type="signal peptide" evidence="1">
    <location>
        <begin position="1"/>
        <end position="24"/>
    </location>
</feature>
<gene>
    <name evidence="2" type="ORF">JD292_01645</name>
</gene>
<proteinExistence type="predicted"/>
<name>A0A934UWQ7_9MICO</name>
<reference evidence="2" key="1">
    <citation type="submission" date="2020-12" db="EMBL/GenBank/DDBJ databases">
        <title>Leucobacter sp. CAS2, isolated from Chromium sludge.</title>
        <authorList>
            <person name="Xu Z."/>
        </authorList>
    </citation>
    <scope>NUCLEOTIDE SEQUENCE</scope>
    <source>
        <strain evidence="2">CSA2</strain>
    </source>
</reference>
<dbReference type="EMBL" id="JAEHOI010000002">
    <property type="protein sequence ID" value="MBK0420786.1"/>
    <property type="molecule type" value="Genomic_DNA"/>
</dbReference>
<keyword evidence="1" id="KW-0732">Signal</keyword>
<dbReference type="Proteomes" id="UP000618733">
    <property type="component" value="Unassembled WGS sequence"/>
</dbReference>
<organism evidence="2 3">
    <name type="scientific">Leucobacter edaphi</name>
    <dbReference type="NCBI Taxonomy" id="2796472"/>
    <lineage>
        <taxon>Bacteria</taxon>
        <taxon>Bacillati</taxon>
        <taxon>Actinomycetota</taxon>
        <taxon>Actinomycetes</taxon>
        <taxon>Micrococcales</taxon>
        <taxon>Microbacteriaceae</taxon>
        <taxon>Leucobacter</taxon>
    </lineage>
</organism>
<evidence type="ECO:0000313" key="3">
    <source>
        <dbReference type="Proteomes" id="UP000618733"/>
    </source>
</evidence>